<feature type="compositionally biased region" description="Basic and acidic residues" evidence="1">
    <location>
        <begin position="745"/>
        <end position="759"/>
    </location>
</feature>
<organism evidence="2 3">
    <name type="scientific">Pyxicephalus adspersus</name>
    <name type="common">African bullfrog</name>
    <dbReference type="NCBI Taxonomy" id="30357"/>
    <lineage>
        <taxon>Eukaryota</taxon>
        <taxon>Metazoa</taxon>
        <taxon>Chordata</taxon>
        <taxon>Craniata</taxon>
        <taxon>Vertebrata</taxon>
        <taxon>Euteleostomi</taxon>
        <taxon>Amphibia</taxon>
        <taxon>Batrachia</taxon>
        <taxon>Anura</taxon>
        <taxon>Neobatrachia</taxon>
        <taxon>Ranoidea</taxon>
        <taxon>Pyxicephalidae</taxon>
        <taxon>Pyxicephalinae</taxon>
        <taxon>Pyxicephalus</taxon>
    </lineage>
</organism>
<dbReference type="GO" id="GO:0035082">
    <property type="term" value="P:axoneme assembly"/>
    <property type="evidence" value="ECO:0007669"/>
    <property type="project" value="InterPro"/>
</dbReference>
<evidence type="ECO:0008006" key="4">
    <source>
        <dbReference type="Google" id="ProtNLM"/>
    </source>
</evidence>
<dbReference type="Pfam" id="PF25439">
    <property type="entry name" value="TPR_CFAP46_N"/>
    <property type="match status" value="1"/>
</dbReference>
<dbReference type="InterPro" id="IPR011990">
    <property type="entry name" value="TPR-like_helical_dom_sf"/>
</dbReference>
<protein>
    <recommendedName>
        <fullName evidence="4">Cilia- and flagella-associated protein 46</fullName>
    </recommendedName>
</protein>
<comment type="caution">
    <text evidence="2">The sequence shown here is derived from an EMBL/GenBank/DDBJ whole genome shotgun (WGS) entry which is preliminary data.</text>
</comment>
<dbReference type="Proteomes" id="UP001181693">
    <property type="component" value="Unassembled WGS sequence"/>
</dbReference>
<evidence type="ECO:0000313" key="2">
    <source>
        <dbReference type="EMBL" id="DBA15094.1"/>
    </source>
</evidence>
<dbReference type="PANTHER" id="PTHR15977:SF15">
    <property type="entry name" value="CILIA- AND FLAGELLA-ASSOCIATED PROTEIN 46"/>
    <property type="match status" value="1"/>
</dbReference>
<feature type="compositionally biased region" description="Polar residues" evidence="1">
    <location>
        <begin position="1330"/>
        <end position="1341"/>
    </location>
</feature>
<feature type="region of interest" description="Disordered" evidence="1">
    <location>
        <begin position="2179"/>
        <end position="2205"/>
    </location>
</feature>
<name>A0AAV2ZLL4_PYXAD</name>
<feature type="region of interest" description="Disordered" evidence="1">
    <location>
        <begin position="1224"/>
        <end position="1264"/>
    </location>
</feature>
<feature type="compositionally biased region" description="Basic residues" evidence="1">
    <location>
        <begin position="1229"/>
        <end position="1240"/>
    </location>
</feature>
<proteinExistence type="predicted"/>
<dbReference type="InterPro" id="IPR039586">
    <property type="entry name" value="CFAP46"/>
</dbReference>
<dbReference type="PANTHER" id="PTHR15977">
    <property type="entry name" value="CILIA- AND FLAGELLA-ASSOCIATED PROTEIN 46"/>
    <property type="match status" value="1"/>
</dbReference>
<feature type="region of interest" description="Disordered" evidence="1">
    <location>
        <begin position="561"/>
        <end position="581"/>
    </location>
</feature>
<feature type="region of interest" description="Disordered" evidence="1">
    <location>
        <begin position="1330"/>
        <end position="1371"/>
    </location>
</feature>
<evidence type="ECO:0000313" key="3">
    <source>
        <dbReference type="Proteomes" id="UP001181693"/>
    </source>
</evidence>
<feature type="region of interest" description="Disordered" evidence="1">
    <location>
        <begin position="745"/>
        <end position="772"/>
    </location>
</feature>
<accession>A0AAV2ZLL4</accession>
<feature type="compositionally biased region" description="Basic and acidic residues" evidence="1">
    <location>
        <begin position="1342"/>
        <end position="1359"/>
    </location>
</feature>
<keyword evidence="3" id="KW-1185">Reference proteome</keyword>
<dbReference type="EMBL" id="DYDO01000012">
    <property type="protein sequence ID" value="DBA15094.1"/>
    <property type="molecule type" value="Genomic_DNA"/>
</dbReference>
<dbReference type="GO" id="GO:0060294">
    <property type="term" value="P:cilium movement involved in cell motility"/>
    <property type="evidence" value="ECO:0007669"/>
    <property type="project" value="InterPro"/>
</dbReference>
<reference evidence="2" key="1">
    <citation type="thesis" date="2020" institute="ProQuest LLC" country="789 East Eisenhower Parkway, Ann Arbor, MI, USA">
        <title>Comparative Genomics and Chromosome Evolution.</title>
        <authorList>
            <person name="Mudd A.B."/>
        </authorList>
    </citation>
    <scope>NUCLEOTIDE SEQUENCE</scope>
    <source>
        <strain evidence="2">1538</strain>
        <tissue evidence="2">Blood</tissue>
    </source>
</reference>
<dbReference type="SUPFAM" id="SSF48452">
    <property type="entry name" value="TPR-like"/>
    <property type="match status" value="1"/>
</dbReference>
<sequence>MSKDCLQMYFNSKPPPNQFYGRAYLCKARLHAPLSANDADELEKSVVYYLKAIDFAMKQQRYHFLVYNGSVLYWQTVRPFLKPGSRHLLISSLSNVVKALGEIDDDDKNWRADLMIELLECLLDGEKMKEAVDCASQAAEFIKANVPHKYSLLFSKMVHHKLIDSAKASKETKSSASLSVIYKIQKLRSQLNSSLSTKDIFTSLNEIYKLMTVAEEPALSLSASEKIPLLIELAHLSLELKCNQLAAACINDLKSTDLADKRTLITLECLQSELEVLSLGPRIEEYTKSVVEVQLKVIKKLETTLKDAVHLSDPVSIQGVCTTLWNLCLPLLQRFLHKHLKKSLVFVAEALEDIDSLLTVMRCQIHMEIAQIEDEEDRTEVAIGHLQKALALDSTGQYQNFLKMYLHRLQLRATLYTKPQRVEDQASMILEQAKQSSIKNSVRKKRPLLVNVGLCLAPDVFQMVLDSENEAKVSIGKGNKGRFSHLCMKAQHHIKCVLKTEGHLNRTNNTNDAERARLWADLAKVARKQEVWDVCRTACRFCLLYDDGRWSVPAQAVSQKAKSVSSTVEEGRSSEMESSKPKAELFNEEKALLRMLTEIRFINAEATIHLLKSEGCKINESPTPPEDTSKRPASYVPVNLEEDPEWNIYRDWISQLSGYAMDNFLKAAELGVELQEAWITHNAAVYILNHNRHVISSGRLSVLVEPLKKILTAVKKTGHNGDPVLLVILSNTLAKGLIQPWIPVPEKRPETSQHTDKSKKVTGKGPEKSNAAHVFSIDPNGLPDVKFALEVCEFCLDLTNGNTRENIVPISIRQQLLSTWVKVKQLLQQQIGQKLGSDDEENKDRQNLMTKVLVALEMHSCNGLGLMDFTVPGLSQVLTLLLDCSWSDPLVELQSITRLAHFAYRARDLELALSCTQRALKFDGDTSKCEVRSSTLGCEMLSIAACIQGQSIMENLAGKKHLRLSAIKAFEISARFGGEAQSPSLTLQAAKHFWHACSPLTKSAKEREPLKDSVICVIKALNEAESKLKQGSENDTTLFHLWPMMDIETRKVHDPHNPKATYIESNGYNEELSLKAGLYELLFILHADKKNWESGLKVLDEAINILPRTKHRLVIFKHRVLVKAHLGHNFFMDIQKFKDESEDYVSYIWHHVAKTCRNSREQLACYMNAVDALKKPENDWRKVEYLLALAEWLYCKQFSLSDALNMLDWAVDILLHMKSSSNTAEGKTQKIKAKPRKKSSQNKEPANEQDPQSEVTETGPGEHLCNSLEDLKNIRQLEALARAHTLIAALSGQGSPNHEQHSLMAYAYIIRIWQVSLPAAASFMKSLQKNPVSVQNPQSASSRKEKGNKETSEPTTVKEKPKRKGPVDALPSNAEDWAAYDCPDELRDAFRQDTSSQGINKTTIVKPTYSLYYLDLLVKELQSISYTHLTLPVLHLAEVIAHDVVESKSLSDLYHLKISQKCGDLKLYNAASYHQRTVSNMSISKYELISFRQEAAVSQEEKEDRINEDIIDQPLSGKKKLLSTRADGKGLSGLSLPYLWLEKADVLIQLGHFQSARILLSQAYKSLQDIGDGFDQLKCLYLLSVLANCEKNHGQAKSLLLEAKGLERDANLLYETTCSLTEAILGEDKEGRNKKACQILDTTINAYKDMLHKEKNRESEYGLLIAKLCARKFSIIFKNVQALISSGVTPSENIVTLLDMCDKMSQIEASLLHYGHQEYRADFLMDHSSILRILASTAEDEERKHSYYLDAYNMAEQAISILEQIQYSIENTSRTEARGICLPILRKLANSKLHFAELSLEIMQLVMSEESKKLQVEKSKGPLRVIMEEFVRATPDYNSVEQEWKTLSRTIFSTVLSQLANALTLAGGCNDLKARCLYLTGRCLLLQSFRVDPLDADIYWNEHYLTRRTLAETYLAQSNEILLQSINTAIENKLIDTLSAASLEICSCIGQFDSITSGTFLALHQSCTSCEMTEDIVLSAARNTGSSQFAALLNLLHYLQAKGDEGSLRKQVEQQLAATSNIWGNLNISMQHFSMFNELPSNFNVIILQHSEDRSFLYGALLEKPKVISTQKGKLNQQQRTMRAKVGRCSVNRQMFSSLLEKMELFKQDTMQNLLKREQHLSFTRQKNAFEKINNPAMNEPSNQEDENEKKYSAQFNEIVEALNMYLSPVLLQLEVSLPRQPSPPLSSSGSLRAKSREKEEKPASNASVEVGDFIIVLADRSLQQMPLEALAVFKDDGVNSVSRDFSLQLLYNRIHTEQTEDGVGKREVKSAKESKQKKNIKATLHHKKNIIASTGEIYKSDRVPINRVLPANCMPVETHRFKYIVDPYNDVLEPETLSPTYRINEVLVKYGQQFTAHWEGIIGNTRVPSHAEWENLMTSCSAFIFYGAEKLLSHVMLDKILAMDFTDCQLMILIDQMRTNQSFSRQSTIDVQKSKSQLLLERPVETALLLSVVGVRSVMLNQWQTSVDQNAKNLDFLSEHEMSLAQSGNKLHSIGGWSLRRFIYHKERDCVKLCRGKPEWSQRGPQIRGPL</sequence>
<gene>
    <name evidence="2" type="ORF">GDO54_004351</name>
</gene>
<evidence type="ECO:0000256" key="1">
    <source>
        <dbReference type="SAM" id="MobiDB-lite"/>
    </source>
</evidence>
<feature type="compositionally biased region" description="Basic and acidic residues" evidence="1">
    <location>
        <begin position="569"/>
        <end position="581"/>
    </location>
</feature>
<dbReference type="InterPro" id="IPR057466">
    <property type="entry name" value="CFAP46_TPR"/>
</dbReference>